<organism evidence="1 2">
    <name type="scientific">Carsonella ruddii</name>
    <dbReference type="NCBI Taxonomy" id="114186"/>
    <lineage>
        <taxon>Bacteria</taxon>
        <taxon>Pseudomonadati</taxon>
        <taxon>Pseudomonadota</taxon>
        <taxon>Gammaproteobacteria</taxon>
        <taxon>Oceanospirillales</taxon>
        <taxon>Halomonadaceae</taxon>
        <taxon>Zymobacter group</taxon>
        <taxon>Candidatus Carsonella</taxon>
    </lineage>
</organism>
<evidence type="ECO:0000313" key="2">
    <source>
        <dbReference type="Proteomes" id="UP001237869"/>
    </source>
</evidence>
<evidence type="ECO:0008006" key="3">
    <source>
        <dbReference type="Google" id="ProtNLM"/>
    </source>
</evidence>
<dbReference type="Gene3D" id="3.40.190.10">
    <property type="entry name" value="Periplasmic binding protein-like II"/>
    <property type="match status" value="2"/>
</dbReference>
<evidence type="ECO:0000313" key="1">
    <source>
        <dbReference type="EMBL" id="WGS67300.1"/>
    </source>
</evidence>
<dbReference type="SUPFAM" id="SSF53850">
    <property type="entry name" value="Periplasmic binding protein-like II"/>
    <property type="match status" value="1"/>
</dbReference>
<sequence length="181" mass="21619">MIFISIPKGRNFNNSFKILIFLNIKLVNNIFRKVILNTNRKNIFFIIFKNKDLKKIINISIINISFIGSDLIFNKNKKKNNLFCLSSYLYLNNDNLLITKYFNICNYYNLNFNILKFNSVLEFFLKLKNTGTIDISETNETLFENNLFPKKFLKKINFFIIYNNLKKKIIKNIKKNVKNNK</sequence>
<dbReference type="Proteomes" id="UP001237869">
    <property type="component" value="Chromosome"/>
</dbReference>
<name>A0AAJ6FLH9_CARRU</name>
<dbReference type="EMBL" id="CP092148">
    <property type="protein sequence ID" value="WGS67300.1"/>
    <property type="molecule type" value="Genomic_DNA"/>
</dbReference>
<proteinExistence type="predicted"/>
<gene>
    <name evidence="1" type="ORF">MEJ65_00290</name>
</gene>
<reference evidence="1" key="1">
    <citation type="submission" date="2022-02" db="EMBL/GenBank/DDBJ databases">
        <title>Long-read sequencing of the primary endosymbionts of Cacopsylla melanoneura.</title>
        <authorList>
            <person name="Dittmer J."/>
            <person name="Corretto E."/>
            <person name="Stauffer C."/>
            <person name="Schuler H."/>
        </authorList>
    </citation>
    <scope>NUCLEOTIDE SEQUENCE</scope>
    <source>
        <strain evidence="1">Cmel4</strain>
    </source>
</reference>
<accession>A0AAJ6FLH9</accession>
<dbReference type="RefSeq" id="WP_280956106.1">
    <property type="nucleotide sequence ID" value="NZ_CP092145.1"/>
</dbReference>
<dbReference type="AlphaFoldDB" id="A0AAJ6FLH9"/>
<protein>
    <recommendedName>
        <fullName evidence="3">ATP phosphoribosyltransferase</fullName>
    </recommendedName>
</protein>